<comment type="catalytic activity">
    <reaction evidence="11">
        <text>tRNA(Ile) + L-isoleucine + ATP = L-isoleucyl-tRNA(Ile) + AMP + diphosphate</text>
        <dbReference type="Rhea" id="RHEA:11060"/>
        <dbReference type="Rhea" id="RHEA-COMP:9666"/>
        <dbReference type="Rhea" id="RHEA-COMP:9695"/>
        <dbReference type="ChEBI" id="CHEBI:30616"/>
        <dbReference type="ChEBI" id="CHEBI:33019"/>
        <dbReference type="ChEBI" id="CHEBI:58045"/>
        <dbReference type="ChEBI" id="CHEBI:78442"/>
        <dbReference type="ChEBI" id="CHEBI:78528"/>
        <dbReference type="ChEBI" id="CHEBI:456215"/>
        <dbReference type="EC" id="6.1.1.5"/>
    </reaction>
</comment>
<dbReference type="Pfam" id="PF19302">
    <property type="entry name" value="DUF5915"/>
    <property type="match status" value="1"/>
</dbReference>
<keyword evidence="6" id="KW-0862">Zinc</keyword>
<evidence type="ECO:0000256" key="12">
    <source>
        <dbReference type="NCBIfam" id="TIGR00392"/>
    </source>
</evidence>
<dbReference type="FunFam" id="3.40.50.620:FF:000075">
    <property type="entry name" value="Isoleucine--tRNA ligase"/>
    <property type="match status" value="1"/>
</dbReference>
<dbReference type="Proteomes" id="UP000760819">
    <property type="component" value="Unassembled WGS sequence"/>
</dbReference>
<dbReference type="GO" id="GO:0005524">
    <property type="term" value="F:ATP binding"/>
    <property type="evidence" value="ECO:0007669"/>
    <property type="project" value="UniProtKB-KW"/>
</dbReference>
<dbReference type="GO" id="GO:0000049">
    <property type="term" value="F:tRNA binding"/>
    <property type="evidence" value="ECO:0007669"/>
    <property type="project" value="InterPro"/>
</dbReference>
<keyword evidence="2" id="KW-0963">Cytoplasm</keyword>
<keyword evidence="4" id="KW-0479">Metal-binding</keyword>
<keyword evidence="3 15" id="KW-0436">Ligase</keyword>
<dbReference type="EMBL" id="JAGQLI010000107">
    <property type="protein sequence ID" value="MCA9379186.1"/>
    <property type="molecule type" value="Genomic_DNA"/>
</dbReference>
<dbReference type="Gene3D" id="1.10.730.10">
    <property type="entry name" value="Isoleucyl-tRNA Synthetase, Domain 1"/>
    <property type="match status" value="1"/>
</dbReference>
<evidence type="ECO:0000259" key="13">
    <source>
        <dbReference type="Pfam" id="PF00133"/>
    </source>
</evidence>
<feature type="non-terminal residue" evidence="15">
    <location>
        <position position="985"/>
    </location>
</feature>
<accession>A0A955L083</accession>
<dbReference type="InterPro" id="IPR002300">
    <property type="entry name" value="aa-tRNA-synth_Ia"/>
</dbReference>
<dbReference type="InterPro" id="IPR002301">
    <property type="entry name" value="Ile-tRNA-ligase"/>
</dbReference>
<comment type="function">
    <text evidence="10">Catalyzes the attachment of isoleucine to tRNA(Ile). As IleRS can inadvertently accommodate and process structurally similar amino acids such as valine, to avoid such errors it has two additional distinct tRNA(Ile)-dependent editing activities. One activity is designated as 'pretransfer' editing and involves the hydrolysis of activated Val-AMP. The other activity is designated 'posttransfer' editing and involves deacylation of mischarged Val-tRNA(Ile).</text>
</comment>
<reference evidence="15" key="2">
    <citation type="journal article" date="2021" name="Microbiome">
        <title>Successional dynamics and alternative stable states in a saline activated sludge microbial community over 9 years.</title>
        <authorList>
            <person name="Wang Y."/>
            <person name="Ye J."/>
            <person name="Ju F."/>
            <person name="Liu L."/>
            <person name="Boyd J.A."/>
            <person name="Deng Y."/>
            <person name="Parks D.H."/>
            <person name="Jiang X."/>
            <person name="Yin X."/>
            <person name="Woodcroft B.J."/>
            <person name="Tyson G.W."/>
            <person name="Hugenholtz P."/>
            <person name="Polz M.F."/>
            <person name="Zhang T."/>
        </authorList>
    </citation>
    <scope>NUCLEOTIDE SEQUENCE</scope>
    <source>
        <strain evidence="15">HKST-UBA12</strain>
    </source>
</reference>
<dbReference type="PANTHER" id="PTHR42780:SF1">
    <property type="entry name" value="ISOLEUCINE--TRNA LIGASE, CYTOPLASMIC"/>
    <property type="match status" value="1"/>
</dbReference>
<evidence type="ECO:0000256" key="7">
    <source>
        <dbReference type="ARBA" id="ARBA00022840"/>
    </source>
</evidence>
<evidence type="ECO:0000256" key="2">
    <source>
        <dbReference type="ARBA" id="ARBA00022490"/>
    </source>
</evidence>
<dbReference type="AlphaFoldDB" id="A0A955L083"/>
<dbReference type="InterPro" id="IPR013155">
    <property type="entry name" value="M/V/L/I-tRNA-synth_anticd-bd"/>
</dbReference>
<dbReference type="CDD" id="cd07961">
    <property type="entry name" value="Anticodon_Ia_Ile_ABEc"/>
    <property type="match status" value="1"/>
</dbReference>
<protein>
    <recommendedName>
        <fullName evidence="1 12">Isoleucine--tRNA ligase</fullName>
        <ecNumber evidence="1 12">6.1.1.5</ecNumber>
    </recommendedName>
</protein>
<dbReference type="GO" id="GO:0046872">
    <property type="term" value="F:metal ion binding"/>
    <property type="evidence" value="ECO:0007669"/>
    <property type="project" value="UniProtKB-KW"/>
</dbReference>
<dbReference type="GO" id="GO:0002161">
    <property type="term" value="F:aminoacyl-tRNA deacylase activity"/>
    <property type="evidence" value="ECO:0007669"/>
    <property type="project" value="InterPro"/>
</dbReference>
<keyword evidence="8" id="KW-0648">Protein biosynthesis</keyword>
<organism evidence="15 16">
    <name type="scientific">Candidatus Dojkabacteria bacterium</name>
    <dbReference type="NCBI Taxonomy" id="2099670"/>
    <lineage>
        <taxon>Bacteria</taxon>
        <taxon>Candidatus Dojkabacteria</taxon>
    </lineage>
</organism>
<name>A0A955L083_9BACT</name>
<evidence type="ECO:0000256" key="8">
    <source>
        <dbReference type="ARBA" id="ARBA00022917"/>
    </source>
</evidence>
<keyword evidence="5" id="KW-0547">Nucleotide-binding</keyword>
<sequence>MFNTPNTKPNFNELELALLQWWQDNDVLNKSIDQRPESNAKTFYDGPITANGEPHYGHMLTFAMKDIIPRYWSMQGFRVERSLGWDCQGIPVEYEVEKTLRFKEKKEIEKYGIDKFNQLCRESVLKFRGAIVQLEERMGRLSNNREEYATMDPNFIESIWWSLGELYKKGLLYEGFKVVPYSTRAGTSLSNAEVALGGYKMFTDPAITVEFPLKDEPNTYLLAWTTTPWTIPGNLGLAVGEKIKYVKVTGKEAGKTYILAKAAVENVFKDGEHNVVAELTAKDLIGKEYLPPFDFYKGHENAHKVYAGFHVTDDSGTGIVHLAPYGAEDNEIFAEVGIQSFDYLDEQGDFTEVIPPYAGMNYREANPLIIADLEKADRLFSHEEYEHEMPMCWRTNTPLIYKPITSWYIAMSKLRDQLVKNNNSINWVPAHMKEGRFGNWLAEIKDWGISRLRYWGTPLPVWKSESGKVLVIGSFAELEKYSGKKITDPHRPFVDEITFSKDGETYTRIPDVIDVWYDSGSMPFARFHYPFENKEKFEQKFPAQYIAEGVDQTRGWFYSLLAISTSVFDKPAFQNVVVNGFTLDDNGVKLSKSKKNYSPPDSLIENFGADAIRLNFFSSPITAGEDATISETTVKLQTQEFLIPFWNIYKYLVTYANLHNWEPRGELAYNDRTAWEDEHPWDHIPFDNVAGELDAWVLAKLQNTIGEVTIALDKYDIPTATRHLKHMVDETSKWYIRRSRDRFASGDISAIETLYYVIVEIAKLAAPFVPFISEHIYRELVVPFSSDLPESVHLANYPVVDVAFTEQYGSLLGEMETVRTVCELGQNLRTTNSLKVRQPLSSLQVQFQDKADGQFLAGWMQDLICSELNVLSVSEVPTLSTDDKYKTQSSVSLAVGLNTEITPELKQQGILREVIRSIQALRKQTGLEMGDKASITYFTPDTELRQIISSGETEIKEAVNALALIEGQAETEVKINEFKLNLSIE</sequence>
<reference evidence="15" key="1">
    <citation type="submission" date="2020-04" db="EMBL/GenBank/DDBJ databases">
        <authorList>
            <person name="Zhang T."/>
        </authorList>
    </citation>
    <scope>NUCLEOTIDE SEQUENCE</scope>
    <source>
        <strain evidence="15">HKST-UBA12</strain>
    </source>
</reference>
<feature type="domain" description="Aminoacyl-tRNA synthetase class Ia" evidence="13">
    <location>
        <begin position="18"/>
        <end position="623"/>
    </location>
</feature>
<dbReference type="Gene3D" id="3.40.50.620">
    <property type="entry name" value="HUPs"/>
    <property type="match status" value="2"/>
</dbReference>
<dbReference type="InterPro" id="IPR033709">
    <property type="entry name" value="Anticodon_Ile_ABEc"/>
</dbReference>
<dbReference type="SUPFAM" id="SSF50677">
    <property type="entry name" value="ValRS/IleRS/LeuRS editing domain"/>
    <property type="match status" value="1"/>
</dbReference>
<evidence type="ECO:0000256" key="5">
    <source>
        <dbReference type="ARBA" id="ARBA00022741"/>
    </source>
</evidence>
<evidence type="ECO:0000256" key="3">
    <source>
        <dbReference type="ARBA" id="ARBA00022598"/>
    </source>
</evidence>
<dbReference type="Pfam" id="PF00133">
    <property type="entry name" value="tRNA-synt_1"/>
    <property type="match status" value="1"/>
</dbReference>
<evidence type="ECO:0000259" key="14">
    <source>
        <dbReference type="Pfam" id="PF08264"/>
    </source>
</evidence>
<dbReference type="SUPFAM" id="SSF52374">
    <property type="entry name" value="Nucleotidylyl transferase"/>
    <property type="match status" value="1"/>
</dbReference>
<feature type="domain" description="Methionyl/Valyl/Leucyl/Isoleucyl-tRNA synthetase anticodon-binding" evidence="14">
    <location>
        <begin position="694"/>
        <end position="841"/>
    </location>
</feature>
<dbReference type="InterPro" id="IPR023586">
    <property type="entry name" value="Ile-tRNA-ligase_type2"/>
</dbReference>
<evidence type="ECO:0000256" key="11">
    <source>
        <dbReference type="ARBA" id="ARBA00048359"/>
    </source>
</evidence>
<evidence type="ECO:0000313" key="15">
    <source>
        <dbReference type="EMBL" id="MCA9379186.1"/>
    </source>
</evidence>
<gene>
    <name evidence="15" type="ORF">KC640_02050</name>
</gene>
<evidence type="ECO:0000256" key="10">
    <source>
        <dbReference type="ARBA" id="ARBA00025217"/>
    </source>
</evidence>
<dbReference type="NCBIfam" id="TIGR00392">
    <property type="entry name" value="ileS"/>
    <property type="match status" value="1"/>
</dbReference>
<dbReference type="CDD" id="cd00818">
    <property type="entry name" value="IleRS_core"/>
    <property type="match status" value="1"/>
</dbReference>
<dbReference type="SUPFAM" id="SSF47323">
    <property type="entry name" value="Anticodon-binding domain of a subclass of class I aminoacyl-tRNA synthetases"/>
    <property type="match status" value="1"/>
</dbReference>
<keyword evidence="9" id="KW-0030">Aminoacyl-tRNA synthetase</keyword>
<proteinExistence type="predicted"/>
<dbReference type="GO" id="GO:0006428">
    <property type="term" value="P:isoleucyl-tRNA aminoacylation"/>
    <property type="evidence" value="ECO:0007669"/>
    <property type="project" value="UniProtKB-UniRule"/>
</dbReference>
<dbReference type="InterPro" id="IPR009080">
    <property type="entry name" value="tRNAsynth_Ia_anticodon-bd"/>
</dbReference>
<evidence type="ECO:0000256" key="6">
    <source>
        <dbReference type="ARBA" id="ARBA00022833"/>
    </source>
</evidence>
<dbReference type="GO" id="GO:0005737">
    <property type="term" value="C:cytoplasm"/>
    <property type="evidence" value="ECO:0007669"/>
    <property type="project" value="UniProtKB-UniRule"/>
</dbReference>
<dbReference type="Pfam" id="PF08264">
    <property type="entry name" value="Anticodon_1"/>
    <property type="match status" value="1"/>
</dbReference>
<comment type="caution">
    <text evidence="15">The sequence shown here is derived from an EMBL/GenBank/DDBJ whole genome shotgun (WGS) entry which is preliminary data.</text>
</comment>
<dbReference type="PANTHER" id="PTHR42780">
    <property type="entry name" value="SOLEUCYL-TRNA SYNTHETASE"/>
    <property type="match status" value="1"/>
</dbReference>
<evidence type="ECO:0000256" key="1">
    <source>
        <dbReference type="ARBA" id="ARBA00013165"/>
    </source>
</evidence>
<evidence type="ECO:0000313" key="16">
    <source>
        <dbReference type="Proteomes" id="UP000760819"/>
    </source>
</evidence>
<dbReference type="InterPro" id="IPR009008">
    <property type="entry name" value="Val/Leu/Ile-tRNA-synth_edit"/>
</dbReference>
<dbReference type="PRINTS" id="PR00984">
    <property type="entry name" value="TRNASYNTHILE"/>
</dbReference>
<dbReference type="EC" id="6.1.1.5" evidence="1 12"/>
<evidence type="ECO:0000256" key="9">
    <source>
        <dbReference type="ARBA" id="ARBA00023146"/>
    </source>
</evidence>
<evidence type="ECO:0000256" key="4">
    <source>
        <dbReference type="ARBA" id="ARBA00022723"/>
    </source>
</evidence>
<keyword evidence="7" id="KW-0067">ATP-binding</keyword>
<dbReference type="InterPro" id="IPR014729">
    <property type="entry name" value="Rossmann-like_a/b/a_fold"/>
</dbReference>
<dbReference type="GO" id="GO:0004822">
    <property type="term" value="F:isoleucine-tRNA ligase activity"/>
    <property type="evidence" value="ECO:0007669"/>
    <property type="project" value="UniProtKB-UniRule"/>
</dbReference>